<dbReference type="SUPFAM" id="SSF69065">
    <property type="entry name" value="RNase III domain-like"/>
    <property type="match status" value="1"/>
</dbReference>
<dbReference type="PANTHER" id="PTHR11207:SF0">
    <property type="entry name" value="RIBONUCLEASE 3"/>
    <property type="match status" value="1"/>
</dbReference>
<dbReference type="CDD" id="cd00593">
    <property type="entry name" value="RIBOc"/>
    <property type="match status" value="1"/>
</dbReference>
<dbReference type="Proteomes" id="UP001207337">
    <property type="component" value="Unassembled WGS sequence"/>
</dbReference>
<keyword evidence="3 8" id="KW-0507">mRNA processing</keyword>
<evidence type="ECO:0000256" key="2">
    <source>
        <dbReference type="ARBA" id="ARBA00010183"/>
    </source>
</evidence>
<reference evidence="11 12" key="1">
    <citation type="submission" date="2021-11" db="EMBL/GenBank/DDBJ databases">
        <title>Aliifidinibius sp. nov., a new bacterium isolated from saline soil.</title>
        <authorList>
            <person name="Galisteo C."/>
            <person name="De La Haba R."/>
            <person name="Sanchez-Porro C."/>
            <person name="Ventosa A."/>
        </authorList>
    </citation>
    <scope>NUCLEOTIDE SEQUENCE [LARGE SCALE GENOMIC DNA]</scope>
    <source>
        <strain evidence="11 12">KACC 190600</strain>
    </source>
</reference>
<comment type="subunit">
    <text evidence="8">Homodimer.</text>
</comment>
<feature type="active site" evidence="8">
    <location>
        <position position="69"/>
    </location>
</feature>
<dbReference type="PANTHER" id="PTHR11207">
    <property type="entry name" value="RIBONUCLEASE III"/>
    <property type="match status" value="1"/>
</dbReference>
<dbReference type="SUPFAM" id="SSF54768">
    <property type="entry name" value="dsRNA-binding domain-like"/>
    <property type="match status" value="1"/>
</dbReference>
<comment type="similarity">
    <text evidence="2">Belongs to the ribonuclease III family.</text>
</comment>
<dbReference type="Gene3D" id="3.30.160.20">
    <property type="match status" value="1"/>
</dbReference>
<comment type="catalytic activity">
    <reaction evidence="1 8">
        <text>Endonucleolytic cleavage to 5'-phosphomonoester.</text>
        <dbReference type="EC" id="3.1.26.3"/>
    </reaction>
</comment>
<evidence type="ECO:0000256" key="8">
    <source>
        <dbReference type="HAMAP-Rule" id="MF_00104"/>
    </source>
</evidence>
<sequence length="248" mass="28327">MFEKLRALFQSEEPLPPEHQKRVDKLQRITEVPVENPHIYIRALRHRSTLADENYSPTDSYERLEFLGDAVLDLIVTEIIFDLFPKEEEGFLTKLRAKLVKGDTLAEFARELELNELLLLADRAHGQGIENSKSVLSDVFEALVGALYLDAGYRSASEFVRSVIEQYINFDTITNTLDNYKSLLLEFAQANKMEIPTYRVVKEKGPGHDKTFEIEVFVDNQPISTGIGKSKKKAEQQAARKALQILKK</sequence>
<dbReference type="NCBIfam" id="TIGR02191">
    <property type="entry name" value="RNaseIII"/>
    <property type="match status" value="1"/>
</dbReference>
<protein>
    <recommendedName>
        <fullName evidence="8">Ribonuclease 3</fullName>
        <ecNumber evidence="8">3.1.26.3</ecNumber>
    </recommendedName>
    <alternativeName>
        <fullName evidence="8">Ribonuclease III</fullName>
        <shortName evidence="8">RNase III</shortName>
    </alternativeName>
</protein>
<keyword evidence="8" id="KW-0699">rRNA-binding</keyword>
<dbReference type="InterPro" id="IPR036389">
    <property type="entry name" value="RNase_III_sf"/>
</dbReference>
<dbReference type="RefSeq" id="WP_265787135.1">
    <property type="nucleotide sequence ID" value="NZ_BAABRS010000001.1"/>
</dbReference>
<feature type="domain" description="RNase III" evidence="10">
    <location>
        <begin position="23"/>
        <end position="152"/>
    </location>
</feature>
<dbReference type="EC" id="3.1.26.3" evidence="8"/>
<dbReference type="InterPro" id="IPR014720">
    <property type="entry name" value="dsRBD_dom"/>
</dbReference>
<dbReference type="PROSITE" id="PS50137">
    <property type="entry name" value="DS_RBD"/>
    <property type="match status" value="1"/>
</dbReference>
<evidence type="ECO:0000256" key="5">
    <source>
        <dbReference type="ARBA" id="ARBA00022759"/>
    </source>
</evidence>
<keyword evidence="8" id="KW-0963">Cytoplasm</keyword>
<dbReference type="Pfam" id="PF00035">
    <property type="entry name" value="dsrm"/>
    <property type="match status" value="1"/>
</dbReference>
<feature type="binding site" evidence="8">
    <location>
        <position position="141"/>
    </location>
    <ligand>
        <name>Mg(2+)</name>
        <dbReference type="ChEBI" id="CHEBI:18420"/>
    </ligand>
</feature>
<evidence type="ECO:0000256" key="7">
    <source>
        <dbReference type="ARBA" id="ARBA00022884"/>
    </source>
</evidence>
<dbReference type="SMART" id="SM00535">
    <property type="entry name" value="RIBOc"/>
    <property type="match status" value="1"/>
</dbReference>
<evidence type="ECO:0000259" key="9">
    <source>
        <dbReference type="PROSITE" id="PS50137"/>
    </source>
</evidence>
<evidence type="ECO:0000256" key="6">
    <source>
        <dbReference type="ARBA" id="ARBA00022801"/>
    </source>
</evidence>
<keyword evidence="8" id="KW-0698">rRNA processing</keyword>
<dbReference type="EMBL" id="JAJNDC010000001">
    <property type="protein sequence ID" value="MCW9711700.1"/>
    <property type="molecule type" value="Genomic_DNA"/>
</dbReference>
<comment type="caution">
    <text evidence="11">The sequence shown here is derived from an EMBL/GenBank/DDBJ whole genome shotgun (WGS) entry which is preliminary data.</text>
</comment>
<dbReference type="PROSITE" id="PS00517">
    <property type="entry name" value="RNASE_3_1"/>
    <property type="match status" value="1"/>
</dbReference>
<keyword evidence="8" id="KW-0479">Metal-binding</keyword>
<dbReference type="Gene3D" id="1.10.1520.10">
    <property type="entry name" value="Ribonuclease III domain"/>
    <property type="match status" value="1"/>
</dbReference>
<feature type="binding site" evidence="8">
    <location>
        <position position="138"/>
    </location>
    <ligand>
        <name>Mg(2+)</name>
        <dbReference type="ChEBI" id="CHEBI:18420"/>
    </ligand>
</feature>
<keyword evidence="6 8" id="KW-0378">Hydrolase</keyword>
<keyword evidence="5 8" id="KW-0255">Endonuclease</keyword>
<proteinExistence type="inferred from homology"/>
<evidence type="ECO:0000313" key="12">
    <source>
        <dbReference type="Proteomes" id="UP001207337"/>
    </source>
</evidence>
<accession>A0ABT3PV21</accession>
<evidence type="ECO:0000313" key="11">
    <source>
        <dbReference type="EMBL" id="MCW9711700.1"/>
    </source>
</evidence>
<keyword evidence="7 8" id="KW-0694">RNA-binding</keyword>
<dbReference type="InterPro" id="IPR000999">
    <property type="entry name" value="RNase_III_dom"/>
</dbReference>
<evidence type="ECO:0000256" key="4">
    <source>
        <dbReference type="ARBA" id="ARBA00022722"/>
    </source>
</evidence>
<keyword evidence="8" id="KW-0819">tRNA processing</keyword>
<dbReference type="InterPro" id="IPR011907">
    <property type="entry name" value="RNase_III"/>
</dbReference>
<feature type="domain" description="DRBM" evidence="9">
    <location>
        <begin position="179"/>
        <end position="248"/>
    </location>
</feature>
<evidence type="ECO:0000256" key="1">
    <source>
        <dbReference type="ARBA" id="ARBA00000109"/>
    </source>
</evidence>
<dbReference type="Pfam" id="PF14622">
    <property type="entry name" value="Ribonucleas_3_3"/>
    <property type="match status" value="1"/>
</dbReference>
<feature type="binding site" evidence="8">
    <location>
        <position position="65"/>
    </location>
    <ligand>
        <name>Mg(2+)</name>
        <dbReference type="ChEBI" id="CHEBI:18420"/>
    </ligand>
</feature>
<keyword evidence="8" id="KW-0460">Magnesium</keyword>
<comment type="subcellular location">
    <subcellularLocation>
        <location evidence="8">Cytoplasm</location>
    </subcellularLocation>
</comment>
<dbReference type="HAMAP" id="MF_00104">
    <property type="entry name" value="RNase_III"/>
    <property type="match status" value="1"/>
</dbReference>
<name>A0ABT3PV21_9BACT</name>
<dbReference type="CDD" id="cd10845">
    <property type="entry name" value="DSRM_RNAse_III_family"/>
    <property type="match status" value="1"/>
</dbReference>
<feature type="active site" evidence="8">
    <location>
        <position position="141"/>
    </location>
</feature>
<keyword evidence="12" id="KW-1185">Reference proteome</keyword>
<dbReference type="GO" id="GO:0004525">
    <property type="term" value="F:ribonuclease III activity"/>
    <property type="evidence" value="ECO:0007669"/>
    <property type="project" value="UniProtKB-EC"/>
</dbReference>
<evidence type="ECO:0000259" key="10">
    <source>
        <dbReference type="PROSITE" id="PS50142"/>
    </source>
</evidence>
<dbReference type="SMART" id="SM00358">
    <property type="entry name" value="DSRM"/>
    <property type="match status" value="1"/>
</dbReference>
<comment type="function">
    <text evidence="8">Digests double-stranded RNA. Involved in the processing of primary rRNA transcript to yield the immediate precursors to the large and small rRNAs (23S and 16S). Processes some mRNAs, and tRNAs when they are encoded in the rRNA operon. Processes pre-crRNA and tracrRNA of type II CRISPR loci if present in the organism.</text>
</comment>
<dbReference type="PROSITE" id="PS50142">
    <property type="entry name" value="RNASE_3_2"/>
    <property type="match status" value="1"/>
</dbReference>
<organism evidence="11 12">
    <name type="scientific">Fodinibius salicampi</name>
    <dbReference type="NCBI Taxonomy" id="1920655"/>
    <lineage>
        <taxon>Bacteria</taxon>
        <taxon>Pseudomonadati</taxon>
        <taxon>Balneolota</taxon>
        <taxon>Balneolia</taxon>
        <taxon>Balneolales</taxon>
        <taxon>Balneolaceae</taxon>
        <taxon>Fodinibius</taxon>
    </lineage>
</organism>
<comment type="cofactor">
    <cofactor evidence="8">
        <name>Mg(2+)</name>
        <dbReference type="ChEBI" id="CHEBI:18420"/>
    </cofactor>
</comment>
<keyword evidence="4 8" id="KW-0540">Nuclease</keyword>
<gene>
    <name evidence="8 11" type="primary">rnc</name>
    <name evidence="11" type="ORF">LQ318_02180</name>
</gene>
<evidence type="ECO:0000256" key="3">
    <source>
        <dbReference type="ARBA" id="ARBA00022664"/>
    </source>
</evidence>